<proteinExistence type="inferred from homology"/>
<evidence type="ECO:0000313" key="8">
    <source>
        <dbReference type="EMBL" id="MQL67839.1"/>
    </source>
</evidence>
<dbReference type="CDD" id="cd23509">
    <property type="entry name" value="Gnk2-like"/>
    <property type="match status" value="2"/>
</dbReference>
<evidence type="ECO:0000256" key="2">
    <source>
        <dbReference type="ARBA" id="ARBA00022525"/>
    </source>
</evidence>
<evidence type="ECO:0000256" key="5">
    <source>
        <dbReference type="ARBA" id="ARBA00038515"/>
    </source>
</evidence>
<dbReference type="InterPro" id="IPR002902">
    <property type="entry name" value="GNK2"/>
</dbReference>
<name>A0A843TGL5_COLES</name>
<feature type="signal peptide" evidence="6">
    <location>
        <begin position="1"/>
        <end position="21"/>
    </location>
</feature>
<evidence type="ECO:0000256" key="3">
    <source>
        <dbReference type="ARBA" id="ARBA00022729"/>
    </source>
</evidence>
<feature type="domain" description="Gnk2-homologous" evidence="7">
    <location>
        <begin position="20"/>
        <end position="122"/>
    </location>
</feature>
<dbReference type="EMBL" id="NMUH01000002">
    <property type="protein sequence ID" value="MQL67839.1"/>
    <property type="molecule type" value="Genomic_DNA"/>
</dbReference>
<dbReference type="GO" id="GO:0005576">
    <property type="term" value="C:extracellular region"/>
    <property type="evidence" value="ECO:0007669"/>
    <property type="project" value="UniProtKB-SubCell"/>
</dbReference>
<evidence type="ECO:0000259" key="7">
    <source>
        <dbReference type="PROSITE" id="PS51473"/>
    </source>
</evidence>
<evidence type="ECO:0000256" key="1">
    <source>
        <dbReference type="ARBA" id="ARBA00004613"/>
    </source>
</evidence>
<feature type="domain" description="Gnk2-homologous" evidence="7">
    <location>
        <begin position="128"/>
        <end position="234"/>
    </location>
</feature>
<gene>
    <name evidence="8" type="ORF">Taro_000120</name>
</gene>
<protein>
    <recommendedName>
        <fullName evidence="7">Gnk2-homologous domain-containing protein</fullName>
    </recommendedName>
</protein>
<accession>A0A843TGL5</accession>
<dbReference type="SMR" id="A0A843TGL5"/>
<evidence type="ECO:0000256" key="4">
    <source>
        <dbReference type="ARBA" id="ARBA00022737"/>
    </source>
</evidence>
<keyword evidence="4" id="KW-0677">Repeat</keyword>
<evidence type="ECO:0000256" key="6">
    <source>
        <dbReference type="SAM" id="SignalP"/>
    </source>
</evidence>
<dbReference type="Gene3D" id="3.30.430.20">
    <property type="entry name" value="Gnk2 domain, C-X8-C-X2-C motif"/>
    <property type="match status" value="2"/>
</dbReference>
<keyword evidence="9" id="KW-1185">Reference proteome</keyword>
<reference evidence="8" key="1">
    <citation type="submission" date="2017-07" db="EMBL/GenBank/DDBJ databases">
        <title>Taro Niue Genome Assembly and Annotation.</title>
        <authorList>
            <person name="Atibalentja N."/>
            <person name="Keating K."/>
            <person name="Fields C.J."/>
        </authorList>
    </citation>
    <scope>NUCLEOTIDE SEQUENCE</scope>
    <source>
        <strain evidence="8">Niue_2</strain>
        <tissue evidence="8">Leaf</tissue>
    </source>
</reference>
<dbReference type="Proteomes" id="UP000652761">
    <property type="component" value="Unassembled WGS sequence"/>
</dbReference>
<feature type="chain" id="PRO_5033016848" description="Gnk2-homologous domain-containing protein" evidence="6">
    <location>
        <begin position="22"/>
        <end position="265"/>
    </location>
</feature>
<dbReference type="PROSITE" id="PS51473">
    <property type="entry name" value="GNK2"/>
    <property type="match status" value="2"/>
</dbReference>
<keyword evidence="3 6" id="KW-0732">Signal</keyword>
<dbReference type="OrthoDB" id="1731016at2759"/>
<dbReference type="Pfam" id="PF01657">
    <property type="entry name" value="Stress-antifung"/>
    <property type="match status" value="2"/>
</dbReference>
<dbReference type="InterPro" id="IPR050581">
    <property type="entry name" value="CRR_secretory_protein"/>
</dbReference>
<comment type="similarity">
    <text evidence="5">Belongs to the cysteine-rich repeat secretory protein family.</text>
</comment>
<dbReference type="InterPro" id="IPR038408">
    <property type="entry name" value="GNK2_sf"/>
</dbReference>
<comment type="subcellular location">
    <subcellularLocation>
        <location evidence="1">Secreted</location>
    </subcellularLocation>
</comment>
<evidence type="ECO:0000313" key="9">
    <source>
        <dbReference type="Proteomes" id="UP000652761"/>
    </source>
</evidence>
<dbReference type="PANTHER" id="PTHR32411">
    <property type="entry name" value="CYSTEINE-RICH REPEAT SECRETORY PROTEIN 38-RELATED"/>
    <property type="match status" value="1"/>
</dbReference>
<sequence length="265" mass="28395">MAATSYPALFALLLIVPLCHGANSIGQYCGSSYNSGQLKANINRVLNDLAARAPLDGFAVASYGSGTDAIYGLAQCRGDVSSQDCAACIADAVRELPNACPGQADARIWYDYCFARFDNENFVGQADTGYGVIYVNTESAENPAAFDKAAGKLMTSVRAKASVAGNRGLGRGKVQFSPYVTIYALADCTRDLSPLSCAQCLAAAVGKFPDYCEYRKGCQVNYSSCRARYEVYPFYFPLDSRKASLAAAKTEASYKVSYAKFILNP</sequence>
<dbReference type="PANTHER" id="PTHR32411:SF55">
    <property type="entry name" value="CYSTEINE-RICH REPEAT SECRETORY PROTEIN 55"/>
    <property type="match status" value="1"/>
</dbReference>
<keyword evidence="2" id="KW-0964">Secreted</keyword>
<organism evidence="8 9">
    <name type="scientific">Colocasia esculenta</name>
    <name type="common">Wild taro</name>
    <name type="synonym">Arum esculentum</name>
    <dbReference type="NCBI Taxonomy" id="4460"/>
    <lineage>
        <taxon>Eukaryota</taxon>
        <taxon>Viridiplantae</taxon>
        <taxon>Streptophyta</taxon>
        <taxon>Embryophyta</taxon>
        <taxon>Tracheophyta</taxon>
        <taxon>Spermatophyta</taxon>
        <taxon>Magnoliopsida</taxon>
        <taxon>Liliopsida</taxon>
        <taxon>Araceae</taxon>
        <taxon>Aroideae</taxon>
        <taxon>Colocasieae</taxon>
        <taxon>Colocasia</taxon>
    </lineage>
</organism>
<dbReference type="AlphaFoldDB" id="A0A843TGL5"/>
<comment type="caution">
    <text evidence="8">The sequence shown here is derived from an EMBL/GenBank/DDBJ whole genome shotgun (WGS) entry which is preliminary data.</text>
</comment>